<evidence type="ECO:0000313" key="2">
    <source>
        <dbReference type="EMBL" id="KAJ1168584.1"/>
    </source>
</evidence>
<proteinExistence type="predicted"/>
<keyword evidence="3" id="KW-1185">Reference proteome</keyword>
<comment type="caution">
    <text evidence="2">The sequence shown here is derived from an EMBL/GenBank/DDBJ whole genome shotgun (WGS) entry which is preliminary data.</text>
</comment>
<organism evidence="2 3">
    <name type="scientific">Pleurodeles waltl</name>
    <name type="common">Iberian ribbed newt</name>
    <dbReference type="NCBI Taxonomy" id="8319"/>
    <lineage>
        <taxon>Eukaryota</taxon>
        <taxon>Metazoa</taxon>
        <taxon>Chordata</taxon>
        <taxon>Craniata</taxon>
        <taxon>Vertebrata</taxon>
        <taxon>Euteleostomi</taxon>
        <taxon>Amphibia</taxon>
        <taxon>Batrachia</taxon>
        <taxon>Caudata</taxon>
        <taxon>Salamandroidea</taxon>
        <taxon>Salamandridae</taxon>
        <taxon>Pleurodelinae</taxon>
        <taxon>Pleurodeles</taxon>
    </lineage>
</organism>
<gene>
    <name evidence="2" type="ORF">NDU88_000504</name>
</gene>
<name>A0AAV7SWV6_PLEWA</name>
<evidence type="ECO:0000256" key="1">
    <source>
        <dbReference type="SAM" id="MobiDB-lite"/>
    </source>
</evidence>
<evidence type="ECO:0000313" key="3">
    <source>
        <dbReference type="Proteomes" id="UP001066276"/>
    </source>
</evidence>
<dbReference type="Proteomes" id="UP001066276">
    <property type="component" value="Chromosome 4_1"/>
</dbReference>
<dbReference type="AlphaFoldDB" id="A0AAV7SWV6"/>
<reference evidence="2" key="1">
    <citation type="journal article" date="2022" name="bioRxiv">
        <title>Sequencing and chromosome-scale assembly of the giantPleurodeles waltlgenome.</title>
        <authorList>
            <person name="Brown T."/>
            <person name="Elewa A."/>
            <person name="Iarovenko S."/>
            <person name="Subramanian E."/>
            <person name="Araus A.J."/>
            <person name="Petzold A."/>
            <person name="Susuki M."/>
            <person name="Suzuki K.-i.T."/>
            <person name="Hayashi T."/>
            <person name="Toyoda A."/>
            <person name="Oliveira C."/>
            <person name="Osipova E."/>
            <person name="Leigh N.D."/>
            <person name="Simon A."/>
            <person name="Yun M.H."/>
        </authorList>
    </citation>
    <scope>NUCLEOTIDE SEQUENCE</scope>
    <source>
        <strain evidence="2">20211129_DDA</strain>
        <tissue evidence="2">Liver</tissue>
    </source>
</reference>
<protein>
    <submittedName>
        <fullName evidence="2">Uncharacterized protein</fullName>
    </submittedName>
</protein>
<sequence>MTQDYQSIKQVTPGLPPISLTPLCTRLSPALGALTTSALCVRSVTRNTRKDTRLHKHKASDARPASDLINPVLQAPEPGPGCAHNLSPLRKKRNAKYQKGHKITQA</sequence>
<feature type="region of interest" description="Disordered" evidence="1">
    <location>
        <begin position="47"/>
        <end position="106"/>
    </location>
</feature>
<accession>A0AAV7SWV6</accession>
<dbReference type="EMBL" id="JANPWB010000007">
    <property type="protein sequence ID" value="KAJ1168584.1"/>
    <property type="molecule type" value="Genomic_DNA"/>
</dbReference>
<feature type="compositionally biased region" description="Basic residues" evidence="1">
    <location>
        <begin position="89"/>
        <end position="106"/>
    </location>
</feature>